<keyword evidence="2 4" id="KW-0238">DNA-binding</keyword>
<gene>
    <name evidence="7" type="ORF">GPX89_20240</name>
</gene>
<feature type="DNA-binding region" description="H-T-H motif" evidence="4">
    <location>
        <begin position="57"/>
        <end position="76"/>
    </location>
</feature>
<dbReference type="GO" id="GO:0045892">
    <property type="term" value="P:negative regulation of DNA-templated transcription"/>
    <property type="evidence" value="ECO:0007669"/>
    <property type="project" value="InterPro"/>
</dbReference>
<evidence type="ECO:0000313" key="7">
    <source>
        <dbReference type="EMBL" id="MVU79565.1"/>
    </source>
</evidence>
<dbReference type="GO" id="GO:0000976">
    <property type="term" value="F:transcription cis-regulatory region binding"/>
    <property type="evidence" value="ECO:0007669"/>
    <property type="project" value="TreeGrafter"/>
</dbReference>
<dbReference type="InterPro" id="IPR023772">
    <property type="entry name" value="DNA-bd_HTH_TetR-type_CS"/>
</dbReference>
<dbReference type="Gene3D" id="1.10.10.60">
    <property type="entry name" value="Homeodomain-like"/>
    <property type="match status" value="1"/>
</dbReference>
<feature type="region of interest" description="Disordered" evidence="5">
    <location>
        <begin position="1"/>
        <end position="35"/>
    </location>
</feature>
<dbReference type="InterPro" id="IPR001647">
    <property type="entry name" value="HTH_TetR"/>
</dbReference>
<dbReference type="Proteomes" id="UP000466794">
    <property type="component" value="Unassembled WGS sequence"/>
</dbReference>
<organism evidence="7 8">
    <name type="scientific">Nocardia terrae</name>
    <dbReference type="NCBI Taxonomy" id="2675851"/>
    <lineage>
        <taxon>Bacteria</taxon>
        <taxon>Bacillati</taxon>
        <taxon>Actinomycetota</taxon>
        <taxon>Actinomycetes</taxon>
        <taxon>Mycobacteriales</taxon>
        <taxon>Nocardiaceae</taxon>
        <taxon>Nocardia</taxon>
    </lineage>
</organism>
<protein>
    <submittedName>
        <fullName evidence="7">TetR family transcriptional regulator</fullName>
    </submittedName>
</protein>
<evidence type="ECO:0000256" key="5">
    <source>
        <dbReference type="SAM" id="MobiDB-lite"/>
    </source>
</evidence>
<evidence type="ECO:0000259" key="6">
    <source>
        <dbReference type="PROSITE" id="PS50977"/>
    </source>
</evidence>
<dbReference type="PANTHER" id="PTHR30055">
    <property type="entry name" value="HTH-TYPE TRANSCRIPTIONAL REGULATOR RUTR"/>
    <property type="match status" value="1"/>
</dbReference>
<dbReference type="InterPro" id="IPR009057">
    <property type="entry name" value="Homeodomain-like_sf"/>
</dbReference>
<dbReference type="PROSITE" id="PS50977">
    <property type="entry name" value="HTH_TETR_2"/>
    <property type="match status" value="1"/>
</dbReference>
<name>A0A7K1UZ27_9NOCA</name>
<keyword evidence="1" id="KW-0805">Transcription regulation</keyword>
<evidence type="ECO:0000313" key="8">
    <source>
        <dbReference type="Proteomes" id="UP000466794"/>
    </source>
</evidence>
<comment type="caution">
    <text evidence="7">The sequence shown here is derived from an EMBL/GenBank/DDBJ whole genome shotgun (WGS) entry which is preliminary data.</text>
</comment>
<evidence type="ECO:0000256" key="4">
    <source>
        <dbReference type="PROSITE-ProRule" id="PRU00335"/>
    </source>
</evidence>
<dbReference type="PANTHER" id="PTHR30055:SF151">
    <property type="entry name" value="TRANSCRIPTIONAL REGULATORY PROTEIN"/>
    <property type="match status" value="1"/>
</dbReference>
<keyword evidence="8" id="KW-1185">Reference proteome</keyword>
<evidence type="ECO:0000256" key="2">
    <source>
        <dbReference type="ARBA" id="ARBA00023125"/>
    </source>
</evidence>
<keyword evidence="3" id="KW-0804">Transcription</keyword>
<dbReference type="InterPro" id="IPR004111">
    <property type="entry name" value="Repressor_TetR_C"/>
</dbReference>
<dbReference type="InterPro" id="IPR036271">
    <property type="entry name" value="Tet_transcr_reg_TetR-rel_C_sf"/>
</dbReference>
<accession>A0A7K1UZ27</accession>
<dbReference type="EMBL" id="WRPP01000004">
    <property type="protein sequence ID" value="MVU79565.1"/>
    <property type="molecule type" value="Genomic_DNA"/>
</dbReference>
<dbReference type="InterPro" id="IPR050109">
    <property type="entry name" value="HTH-type_TetR-like_transc_reg"/>
</dbReference>
<dbReference type="Pfam" id="PF00440">
    <property type="entry name" value="TetR_N"/>
    <property type="match status" value="1"/>
</dbReference>
<feature type="compositionally biased region" description="Basic residues" evidence="5">
    <location>
        <begin position="1"/>
        <end position="11"/>
    </location>
</feature>
<feature type="domain" description="HTH tetR-type" evidence="6">
    <location>
        <begin position="34"/>
        <end position="94"/>
    </location>
</feature>
<sequence length="257" mass="28895">MLFHGRRRKAMAAKTQEFSSVWTRPERQRRDQPALSREQIVAEALALLDTEGYEALSMRKLGTRLNAGATSLYTHVTNKDEILELAIDEAFRDIRMPDADTPENWRDELLRLGTDVRSAILSHPWISTAMTGAGLAYLGPNLMRISNAMLGLLDAAGFDDRTADRGANVFWSYIIGATSGETAMLITIARSGATEKEWFTQFMATADQATRPYPHVAKRHDVYRNLDTTQSREDFFGDELRLILDGLELRRSRAAGK</sequence>
<dbReference type="Gene3D" id="1.10.357.10">
    <property type="entry name" value="Tetracycline Repressor, domain 2"/>
    <property type="match status" value="1"/>
</dbReference>
<dbReference type="SUPFAM" id="SSF48498">
    <property type="entry name" value="Tetracyclin repressor-like, C-terminal domain"/>
    <property type="match status" value="1"/>
</dbReference>
<dbReference type="AlphaFoldDB" id="A0A7K1UZ27"/>
<dbReference type="Pfam" id="PF02909">
    <property type="entry name" value="TetR_C_1"/>
    <property type="match status" value="1"/>
</dbReference>
<dbReference type="GO" id="GO:0003700">
    <property type="term" value="F:DNA-binding transcription factor activity"/>
    <property type="evidence" value="ECO:0007669"/>
    <property type="project" value="TreeGrafter"/>
</dbReference>
<dbReference type="SUPFAM" id="SSF46689">
    <property type="entry name" value="Homeodomain-like"/>
    <property type="match status" value="1"/>
</dbReference>
<proteinExistence type="predicted"/>
<reference evidence="7 8" key="1">
    <citation type="submission" date="2019-12" db="EMBL/GenBank/DDBJ databases">
        <title>Nocardia sp. nov. ET3-3 isolated from soil.</title>
        <authorList>
            <person name="Kanchanasin P."/>
            <person name="Tanasupawat S."/>
            <person name="Yuki M."/>
            <person name="Kudo T."/>
        </authorList>
    </citation>
    <scope>NUCLEOTIDE SEQUENCE [LARGE SCALE GENOMIC DNA]</scope>
    <source>
        <strain evidence="7 8">ET3-3</strain>
    </source>
</reference>
<dbReference type="PROSITE" id="PS01081">
    <property type="entry name" value="HTH_TETR_1"/>
    <property type="match status" value="1"/>
</dbReference>
<evidence type="ECO:0000256" key="1">
    <source>
        <dbReference type="ARBA" id="ARBA00023015"/>
    </source>
</evidence>
<evidence type="ECO:0000256" key="3">
    <source>
        <dbReference type="ARBA" id="ARBA00023163"/>
    </source>
</evidence>